<keyword evidence="6 11" id="KW-0375">Hydrogen ion transport</keyword>
<dbReference type="GO" id="GO:0045259">
    <property type="term" value="C:proton-transporting ATP synthase complex"/>
    <property type="evidence" value="ECO:0007669"/>
    <property type="project" value="UniProtKB-KW"/>
</dbReference>
<dbReference type="GO" id="GO:0046933">
    <property type="term" value="F:proton-transporting ATP synthase activity, rotational mechanism"/>
    <property type="evidence" value="ECO:0007669"/>
    <property type="project" value="UniProtKB-UniRule"/>
</dbReference>
<dbReference type="OrthoDB" id="9809130at2"/>
<dbReference type="Proteomes" id="UP000001227">
    <property type="component" value="Chromosome"/>
</dbReference>
<dbReference type="HOGENOM" id="CLU_041018_0_0_10"/>
<feature type="transmembrane region" description="Helical" evidence="11">
    <location>
        <begin position="280"/>
        <end position="301"/>
    </location>
</feature>
<evidence type="ECO:0000313" key="14">
    <source>
        <dbReference type="Proteomes" id="UP000001227"/>
    </source>
</evidence>
<evidence type="ECO:0000256" key="7">
    <source>
        <dbReference type="ARBA" id="ARBA00022989"/>
    </source>
</evidence>
<dbReference type="PRINTS" id="PR00123">
    <property type="entry name" value="ATPASEA"/>
</dbReference>
<evidence type="ECO:0000256" key="12">
    <source>
        <dbReference type="RuleBase" id="RU000483"/>
    </source>
</evidence>
<evidence type="ECO:0000256" key="4">
    <source>
        <dbReference type="ARBA" id="ARBA00022547"/>
    </source>
</evidence>
<dbReference type="InterPro" id="IPR045083">
    <property type="entry name" value="ATP_synth_F0_asu_bact/mt"/>
</dbReference>
<evidence type="ECO:0000256" key="8">
    <source>
        <dbReference type="ARBA" id="ARBA00023065"/>
    </source>
</evidence>
<dbReference type="CDD" id="cd00310">
    <property type="entry name" value="ATP-synt_Fo_a_6"/>
    <property type="match status" value="1"/>
</dbReference>
<reference evidence="13 14" key="1">
    <citation type="journal article" date="2010" name="J. Bacteriol.">
        <title>The genome of the amoeba symbiont 'Candidatus Amoebophilus asiaticus' reveals common mechanisms for host cell interaction among amoeba-associated bacteria.</title>
        <authorList>
            <person name="Schmitz-Esser S."/>
            <person name="Tischler P."/>
            <person name="Arnold R."/>
            <person name="Montanaro J."/>
            <person name="Wagner M."/>
            <person name="Rattei T."/>
            <person name="Horn M."/>
        </authorList>
    </citation>
    <scope>NUCLEOTIDE SEQUENCE [LARGE SCALE GENOMIC DNA]</scope>
    <source>
        <strain evidence="13 14">5a2</strain>
    </source>
</reference>
<keyword evidence="10 11" id="KW-0066">ATP synthesis</keyword>
<feature type="transmembrane region" description="Helical" evidence="11">
    <location>
        <begin position="208"/>
        <end position="228"/>
    </location>
</feature>
<keyword evidence="7 11" id="KW-1133">Transmembrane helix</keyword>
<dbReference type="PANTHER" id="PTHR11410:SF0">
    <property type="entry name" value="ATP SYNTHASE SUBUNIT A"/>
    <property type="match status" value="1"/>
</dbReference>
<gene>
    <name evidence="11" type="primary">atpB</name>
    <name evidence="13" type="ordered locus">Aasi_0061</name>
</gene>
<dbReference type="HAMAP" id="MF_01393">
    <property type="entry name" value="ATP_synth_a_bact"/>
    <property type="match status" value="1"/>
</dbReference>
<dbReference type="PANTHER" id="PTHR11410">
    <property type="entry name" value="ATP SYNTHASE SUBUNIT A"/>
    <property type="match status" value="1"/>
</dbReference>
<dbReference type="InterPro" id="IPR035908">
    <property type="entry name" value="F0_ATP_A_sf"/>
</dbReference>
<dbReference type="InterPro" id="IPR000568">
    <property type="entry name" value="ATP_synth_F0_asu"/>
</dbReference>
<comment type="subunit">
    <text evidence="11">F-type ATPases have 2 components, CF(1) - the catalytic core - and CF(0) - the membrane proton channel. CF(1) has five subunits: alpha(3), beta(3), gamma(1), delta(1), epsilon(1). CF(0) has three main subunits: a(1), b(2) and c(9-12). The alpha and beta chains form an alternating ring which encloses part of the gamma chain. CF(1) is attached to CF(0) by a central stalk formed by the gamma and epsilon chains, while a peripheral stalk is formed by the delta and b chains.</text>
</comment>
<evidence type="ECO:0000256" key="9">
    <source>
        <dbReference type="ARBA" id="ARBA00023136"/>
    </source>
</evidence>
<dbReference type="STRING" id="452471.Aasi_0061"/>
<dbReference type="Gene3D" id="1.20.120.220">
    <property type="entry name" value="ATP synthase, F0 complex, subunit A"/>
    <property type="match status" value="1"/>
</dbReference>
<keyword evidence="11" id="KW-0997">Cell inner membrane</keyword>
<feature type="transmembrane region" description="Helical" evidence="11">
    <location>
        <begin position="307"/>
        <end position="331"/>
    </location>
</feature>
<dbReference type="GO" id="GO:0005886">
    <property type="term" value="C:plasma membrane"/>
    <property type="evidence" value="ECO:0007669"/>
    <property type="project" value="UniProtKB-SubCell"/>
</dbReference>
<proteinExistence type="inferred from homology"/>
<comment type="function">
    <text evidence="11 12">Key component of the proton channel; it plays a direct role in the translocation of protons across the membrane.</text>
</comment>
<name>B3EU94_AMOA5</name>
<evidence type="ECO:0000256" key="2">
    <source>
        <dbReference type="ARBA" id="ARBA00006810"/>
    </source>
</evidence>
<dbReference type="AlphaFoldDB" id="B3EU94"/>
<keyword evidence="3 11" id="KW-0813">Transport</keyword>
<evidence type="ECO:0000256" key="5">
    <source>
        <dbReference type="ARBA" id="ARBA00022692"/>
    </source>
</evidence>
<comment type="subcellular location">
    <subcellularLocation>
        <location evidence="11">Cell inner membrane</location>
        <topology evidence="11">Multi-pass membrane protein</topology>
    </subcellularLocation>
    <subcellularLocation>
        <location evidence="12">Cell membrane</location>
        <topology evidence="12">Multi-pass membrane protein</topology>
    </subcellularLocation>
    <subcellularLocation>
        <location evidence="1">Membrane</location>
        <topology evidence="1">Multi-pass membrane protein</topology>
    </subcellularLocation>
</comment>
<dbReference type="KEGG" id="aas:Aasi_0061"/>
<keyword evidence="14" id="KW-1185">Reference proteome</keyword>
<organism evidence="13 14">
    <name type="scientific">Amoebophilus asiaticus (strain 5a2)</name>
    <dbReference type="NCBI Taxonomy" id="452471"/>
    <lineage>
        <taxon>Bacteria</taxon>
        <taxon>Pseudomonadati</taxon>
        <taxon>Bacteroidota</taxon>
        <taxon>Cytophagia</taxon>
        <taxon>Cytophagales</taxon>
        <taxon>Amoebophilaceae</taxon>
        <taxon>Candidatus Amoebophilus</taxon>
    </lineage>
</organism>
<comment type="similarity">
    <text evidence="2 11 12">Belongs to the ATPase A chain family.</text>
</comment>
<evidence type="ECO:0000256" key="11">
    <source>
        <dbReference type="HAMAP-Rule" id="MF_01393"/>
    </source>
</evidence>
<keyword evidence="11" id="KW-1003">Cell membrane</keyword>
<dbReference type="RefSeq" id="WP_012472285.1">
    <property type="nucleotide sequence ID" value="NC_010830.1"/>
</dbReference>
<evidence type="ECO:0000256" key="3">
    <source>
        <dbReference type="ARBA" id="ARBA00022448"/>
    </source>
</evidence>
<evidence type="ECO:0000256" key="10">
    <source>
        <dbReference type="ARBA" id="ARBA00023310"/>
    </source>
</evidence>
<keyword evidence="4 11" id="KW-0138">CF(0)</keyword>
<evidence type="ECO:0000313" key="13">
    <source>
        <dbReference type="EMBL" id="ACE05513.1"/>
    </source>
</evidence>
<dbReference type="SUPFAM" id="SSF81336">
    <property type="entry name" value="F1F0 ATP synthase subunit A"/>
    <property type="match status" value="1"/>
</dbReference>
<feature type="transmembrane region" description="Helical" evidence="11">
    <location>
        <begin position="122"/>
        <end position="140"/>
    </location>
</feature>
<keyword evidence="8 11" id="KW-0406">Ion transport</keyword>
<feature type="transmembrane region" description="Helical" evidence="11">
    <location>
        <begin position="178"/>
        <end position="196"/>
    </location>
</feature>
<keyword evidence="5 11" id="KW-0812">Transmembrane</keyword>
<dbReference type="NCBIfam" id="TIGR01131">
    <property type="entry name" value="ATP_synt_6_or_A"/>
    <property type="match status" value="1"/>
</dbReference>
<dbReference type="eggNOG" id="COG0356">
    <property type="taxonomic scope" value="Bacteria"/>
</dbReference>
<protein>
    <recommendedName>
        <fullName evidence="11 12">ATP synthase subunit a</fullName>
    </recommendedName>
    <alternativeName>
        <fullName evidence="11">ATP synthase F0 sector subunit a</fullName>
    </alternativeName>
    <alternativeName>
        <fullName evidence="11">F-ATPase subunit 6</fullName>
    </alternativeName>
</protein>
<accession>B3EU94</accession>
<keyword evidence="9 11" id="KW-0472">Membrane</keyword>
<dbReference type="Pfam" id="PF00119">
    <property type="entry name" value="ATP-synt_A"/>
    <property type="match status" value="1"/>
</dbReference>
<sequence length="339" mass="38654">MDLYKGLHWINQYRFGILLLISCLCSQHEAVAKTQEDNFILHHIGDAHEWHFATIGKTHITLPLPIIIISKDRGLEFFSSNHFWDKNHNRVAYRGYTLDNHDKIIALKPAHHFYDLSITKNAASMFISVIVLVAIILSAAKRYKRNVYRVPRGFWGLLELIIYFIRDEIAIPNIGQSMYMRFMPYLLSIFFFIWLNNLMGLLPGAANVTGNISVTLALALFTFVITNVHGNKYYWGHVFNPPGVPKWLAPIMVPVEILGLFTKPFSLMIRLFANITAGHIILLSIIGLIFTFQTVLVGMVSVPFGGFMFLLKLVVAFLQAYIFTLLSAIYFGMAVETHD</sequence>
<evidence type="ECO:0000256" key="6">
    <source>
        <dbReference type="ARBA" id="ARBA00022781"/>
    </source>
</evidence>
<evidence type="ECO:0000256" key="1">
    <source>
        <dbReference type="ARBA" id="ARBA00004141"/>
    </source>
</evidence>
<dbReference type="EMBL" id="CP001102">
    <property type="protein sequence ID" value="ACE05513.1"/>
    <property type="molecule type" value="Genomic_DNA"/>
</dbReference>